<dbReference type="EMBL" id="JAAFGS010000001">
    <property type="protein sequence ID" value="NGZ74642.1"/>
    <property type="molecule type" value="Genomic_DNA"/>
</dbReference>
<organism evidence="1 2">
    <name type="scientific">Saccharibacillus alkalitolerans</name>
    <dbReference type="NCBI Taxonomy" id="2705290"/>
    <lineage>
        <taxon>Bacteria</taxon>
        <taxon>Bacillati</taxon>
        <taxon>Bacillota</taxon>
        <taxon>Bacilli</taxon>
        <taxon>Bacillales</taxon>
        <taxon>Paenibacillaceae</taxon>
        <taxon>Saccharibacillus</taxon>
    </lineage>
</organism>
<evidence type="ECO:0000313" key="1">
    <source>
        <dbReference type="EMBL" id="NGZ74642.1"/>
    </source>
</evidence>
<evidence type="ECO:0000313" key="2">
    <source>
        <dbReference type="Proteomes" id="UP000800303"/>
    </source>
</evidence>
<sequence>MRHIRAVLLAESHLERPEWIAHRIEETDFVALGPQSGEREVELFAAALLNNDGIEDRSTPQKAFEALLELDPDDGIAVGGGIAFYENDVRRAVPGCCGGIEQIPEIVLDVRGKRSPWMGHDPWPTVTYEDDRAYVWPDNAQAQFAKEGGAPEPNGQQPPEPPIVYPYDELLRGVEQAAAELKGFIDGPLHRWLAAKVPNLADAVNERLTFELLERIT</sequence>
<comment type="caution">
    <text evidence="1">The sequence shown here is derived from an EMBL/GenBank/DDBJ whole genome shotgun (WGS) entry which is preliminary data.</text>
</comment>
<protein>
    <recommendedName>
        <fullName evidence="3">B12-binding domain-containing protein</fullName>
    </recommendedName>
</protein>
<proteinExistence type="predicted"/>
<reference evidence="1 2" key="1">
    <citation type="submission" date="2020-01" db="EMBL/GenBank/DDBJ databases">
        <title>Polyphasic characterisation and genomic insights into a novel alkali tolerant bacterium VR-M41.</title>
        <authorList>
            <person name="Vemuluri V.R."/>
        </authorList>
    </citation>
    <scope>NUCLEOTIDE SEQUENCE [LARGE SCALE GENOMIC DNA]</scope>
    <source>
        <strain evidence="1 2">VR-M41</strain>
    </source>
</reference>
<name>A0ABX0F264_9BACL</name>
<accession>A0ABX0F264</accession>
<keyword evidence="2" id="KW-1185">Reference proteome</keyword>
<dbReference type="Proteomes" id="UP000800303">
    <property type="component" value="Unassembled WGS sequence"/>
</dbReference>
<evidence type="ECO:0008006" key="3">
    <source>
        <dbReference type="Google" id="ProtNLM"/>
    </source>
</evidence>
<gene>
    <name evidence="1" type="ORF">GYN08_04870</name>
</gene>
<dbReference type="RefSeq" id="WP_166272894.1">
    <property type="nucleotide sequence ID" value="NZ_JAAFGS010000001.1"/>
</dbReference>